<reference evidence="3 5" key="1">
    <citation type="submission" date="2021-07" db="EMBL/GenBank/DDBJ databases">
        <title>Draft genome sequence of carbapenem-resistant Aeromonas spp. in Japan.</title>
        <authorList>
            <person name="Maehana S."/>
            <person name="Suzuki M."/>
            <person name="Kitasato H."/>
        </authorList>
    </citation>
    <scope>NUCLEOTIDE SEQUENCE</scope>
    <source>
        <strain evidence="2">KAM348</strain>
        <strain evidence="3">KAM351</strain>
        <strain evidence="4 5">KAM382</strain>
    </source>
</reference>
<evidence type="ECO:0000313" key="2">
    <source>
        <dbReference type="EMBL" id="GJA54631.1"/>
    </source>
</evidence>
<dbReference type="Proteomes" id="UP000737420">
    <property type="component" value="Unassembled WGS sequence"/>
</dbReference>
<sequence>MAIEVVAVGDAYPEQQPITLLFALEGEGLIHLEESWLGLDAEAAEQILAAGPGGGRRQDAEQAQQYQQEGEGARGGHEVSCVNQSR</sequence>
<feature type="compositionally biased region" description="Low complexity" evidence="1">
    <location>
        <begin position="61"/>
        <end position="70"/>
    </location>
</feature>
<dbReference type="Proteomes" id="UP000887009">
    <property type="component" value="Unassembled WGS sequence"/>
</dbReference>
<organism evidence="3 6">
    <name type="scientific">Aeromonas caviae</name>
    <name type="common">Aeromonas punctata</name>
    <dbReference type="NCBI Taxonomy" id="648"/>
    <lineage>
        <taxon>Bacteria</taxon>
        <taxon>Pseudomonadati</taxon>
        <taxon>Pseudomonadota</taxon>
        <taxon>Gammaproteobacteria</taxon>
        <taxon>Aeromonadales</taxon>
        <taxon>Aeromonadaceae</taxon>
        <taxon>Aeromonas</taxon>
    </lineage>
</organism>
<dbReference type="EMBL" id="BPOP01000016">
    <property type="protein sequence ID" value="GJB91893.1"/>
    <property type="molecule type" value="Genomic_DNA"/>
</dbReference>
<dbReference type="AlphaFoldDB" id="A0AA37CWQ8"/>
<comment type="caution">
    <text evidence="3">The sequence shown here is derived from an EMBL/GenBank/DDBJ whole genome shotgun (WGS) entry which is preliminary data.</text>
</comment>
<evidence type="ECO:0000313" key="3">
    <source>
        <dbReference type="EMBL" id="GJA63289.1"/>
    </source>
</evidence>
<evidence type="ECO:0000256" key="1">
    <source>
        <dbReference type="SAM" id="MobiDB-lite"/>
    </source>
</evidence>
<evidence type="ECO:0000313" key="6">
    <source>
        <dbReference type="Proteomes" id="UP000886934"/>
    </source>
</evidence>
<protein>
    <submittedName>
        <fullName evidence="3">Uncharacterized protein</fullName>
    </submittedName>
</protein>
<accession>A0AA37CWQ8</accession>
<dbReference type="EMBL" id="BPNN01000023">
    <property type="protein sequence ID" value="GJA63289.1"/>
    <property type="molecule type" value="Genomic_DNA"/>
</dbReference>
<feature type="region of interest" description="Disordered" evidence="1">
    <location>
        <begin position="51"/>
        <end position="86"/>
    </location>
</feature>
<name>A0AA37CWQ8_AERCA</name>
<proteinExistence type="predicted"/>
<evidence type="ECO:0000313" key="4">
    <source>
        <dbReference type="EMBL" id="GJB91893.1"/>
    </source>
</evidence>
<dbReference type="Proteomes" id="UP000886934">
    <property type="component" value="Unassembled WGS sequence"/>
</dbReference>
<evidence type="ECO:0000313" key="5">
    <source>
        <dbReference type="Proteomes" id="UP000737420"/>
    </source>
</evidence>
<dbReference type="EMBL" id="BPNL01000020">
    <property type="protein sequence ID" value="GJA54631.1"/>
    <property type="molecule type" value="Genomic_DNA"/>
</dbReference>
<gene>
    <name evidence="2" type="ORF">KAM348_20540</name>
    <name evidence="3" type="ORF">KAM351_19000</name>
    <name evidence="4" type="ORF">KAM382_19540</name>
</gene>